<dbReference type="InterPro" id="IPR005501">
    <property type="entry name" value="LamB/YcsF/PxpA-like"/>
</dbReference>
<keyword evidence="1" id="KW-0067">ATP-binding</keyword>
<comment type="function">
    <text evidence="1">Catalyzes the cleavage of 5-oxoproline to form L-glutamate coupled to the hydrolysis of ATP to ADP and inorganic phosphate.</text>
</comment>
<comment type="catalytic activity">
    <reaction evidence="1">
        <text>5-oxo-L-proline + ATP + 2 H2O = L-glutamate + ADP + phosphate + H(+)</text>
        <dbReference type="Rhea" id="RHEA:10348"/>
        <dbReference type="ChEBI" id="CHEBI:15377"/>
        <dbReference type="ChEBI" id="CHEBI:15378"/>
        <dbReference type="ChEBI" id="CHEBI:29985"/>
        <dbReference type="ChEBI" id="CHEBI:30616"/>
        <dbReference type="ChEBI" id="CHEBI:43474"/>
        <dbReference type="ChEBI" id="CHEBI:58402"/>
        <dbReference type="ChEBI" id="CHEBI:456216"/>
        <dbReference type="EC" id="3.5.2.9"/>
    </reaction>
</comment>
<protein>
    <recommendedName>
        <fullName evidence="1">5-oxoprolinase subunit A</fullName>
        <shortName evidence="1">5-OPase subunit A</shortName>
        <ecNumber evidence="1">3.5.2.9</ecNumber>
    </recommendedName>
    <alternativeName>
        <fullName evidence="1">5-oxoprolinase (ATP-hydrolyzing) subunit A</fullName>
    </alternativeName>
</protein>
<comment type="similarity">
    <text evidence="1">Belongs to the LamB/PxpA family.</text>
</comment>
<sequence length="260" mass="27893">MTKRIDLNCDMGESFGMYTFGADEQLIAYITSANIACGAHAGEPDVMDRTVRLAKEHGVRVGAHPGFPDLAGFGRRMMDFSPVEVYRMVVHQIGGIQAFCKVHNVRMQHVKPHGALYNIAAKNRDTADAIARAVRDVDDELELFGLAGSELLAAGRGAGLSVASEVFADRTYQADGSLTPRSRPDALIRDADEAVLQVERMLNLGKVHAVTGEEVMIEADTICLHGDGEQAVAFAGKLRTALEQSGVDVQAIGKAGSRAK</sequence>
<dbReference type="Pfam" id="PF03746">
    <property type="entry name" value="LamB_YcsF"/>
    <property type="match status" value="1"/>
</dbReference>
<dbReference type="NCBIfam" id="NF003816">
    <property type="entry name" value="PRK05406.1-5"/>
    <property type="match status" value="1"/>
</dbReference>
<comment type="subunit">
    <text evidence="1">Forms a complex composed of PxpA, PxpB and PxpC.</text>
</comment>
<keyword evidence="1" id="KW-0378">Hydrolase</keyword>
<dbReference type="PANTHER" id="PTHR30292">
    <property type="entry name" value="UNCHARACTERIZED PROTEIN YBGL-RELATED"/>
    <property type="match status" value="1"/>
</dbReference>
<dbReference type="GO" id="GO:0005524">
    <property type="term" value="F:ATP binding"/>
    <property type="evidence" value="ECO:0007669"/>
    <property type="project" value="UniProtKB-UniRule"/>
</dbReference>
<dbReference type="PANTHER" id="PTHR30292:SF0">
    <property type="entry name" value="5-OXOPROLINASE SUBUNIT A"/>
    <property type="match status" value="1"/>
</dbReference>
<organism evidence="2 3">
    <name type="scientific">Lentibacillus amyloliquefaciens</name>
    <dbReference type="NCBI Taxonomy" id="1472767"/>
    <lineage>
        <taxon>Bacteria</taxon>
        <taxon>Bacillati</taxon>
        <taxon>Bacillota</taxon>
        <taxon>Bacilli</taxon>
        <taxon>Bacillales</taxon>
        <taxon>Bacillaceae</taxon>
        <taxon>Lentibacillus</taxon>
    </lineage>
</organism>
<dbReference type="Gene3D" id="3.20.20.370">
    <property type="entry name" value="Glycoside hydrolase/deacetylase"/>
    <property type="match status" value="1"/>
</dbReference>
<accession>A0A0U4F9N9</accession>
<reference evidence="2 3" key="1">
    <citation type="submission" date="2016-01" db="EMBL/GenBank/DDBJ databases">
        <title>Complete genome sequence of strain Lentibacillus amyloliquefaciens LAM0015T isolated from saline sediment.</title>
        <authorList>
            <person name="Wang J.-L."/>
            <person name="He M.-X."/>
        </authorList>
    </citation>
    <scope>NUCLEOTIDE SEQUENCE [LARGE SCALE GENOMIC DNA]</scope>
    <source>
        <strain evidence="2 3">LAM0015</strain>
    </source>
</reference>
<gene>
    <name evidence="1" type="primary">pxpA</name>
    <name evidence="2" type="ORF">AOX59_18125</name>
</gene>
<dbReference type="OrthoDB" id="9773478at2"/>
<dbReference type="SUPFAM" id="SSF88713">
    <property type="entry name" value="Glycoside hydrolase/deacetylase"/>
    <property type="match status" value="1"/>
</dbReference>
<name>A0A0U4F9N9_9BACI</name>
<dbReference type="RefSeq" id="WP_068447721.1">
    <property type="nucleotide sequence ID" value="NZ_CP013862.1"/>
</dbReference>
<dbReference type="KEGG" id="lao:AOX59_18125"/>
<evidence type="ECO:0000313" key="3">
    <source>
        <dbReference type="Proteomes" id="UP000050331"/>
    </source>
</evidence>
<dbReference type="GO" id="GO:0005975">
    <property type="term" value="P:carbohydrate metabolic process"/>
    <property type="evidence" value="ECO:0007669"/>
    <property type="project" value="InterPro"/>
</dbReference>
<proteinExistence type="inferred from homology"/>
<dbReference type="InterPro" id="IPR011330">
    <property type="entry name" value="Glyco_hydro/deAcase_b/a-brl"/>
</dbReference>
<dbReference type="STRING" id="1472767.AOX59_18125"/>
<dbReference type="HAMAP" id="MF_00691">
    <property type="entry name" value="PxpA"/>
    <property type="match status" value="1"/>
</dbReference>
<keyword evidence="3" id="KW-1185">Reference proteome</keyword>
<dbReference type="CDD" id="cd10787">
    <property type="entry name" value="LamB_YcsF_like"/>
    <property type="match status" value="1"/>
</dbReference>
<dbReference type="NCBIfam" id="NF003814">
    <property type="entry name" value="PRK05406.1-3"/>
    <property type="match status" value="1"/>
</dbReference>
<dbReference type="GO" id="GO:0017168">
    <property type="term" value="F:5-oxoprolinase (ATP-hydrolyzing) activity"/>
    <property type="evidence" value="ECO:0007669"/>
    <property type="project" value="UniProtKB-UniRule"/>
</dbReference>
<dbReference type="EMBL" id="CP013862">
    <property type="protein sequence ID" value="ALX50326.1"/>
    <property type="molecule type" value="Genomic_DNA"/>
</dbReference>
<dbReference type="EC" id="3.5.2.9" evidence="1"/>
<evidence type="ECO:0000313" key="2">
    <source>
        <dbReference type="EMBL" id="ALX50326.1"/>
    </source>
</evidence>
<keyword evidence="1" id="KW-0547">Nucleotide-binding</keyword>
<dbReference type="Proteomes" id="UP000050331">
    <property type="component" value="Chromosome"/>
</dbReference>
<dbReference type="AlphaFoldDB" id="A0A0U4F9N9"/>
<evidence type="ECO:0000256" key="1">
    <source>
        <dbReference type="HAMAP-Rule" id="MF_00691"/>
    </source>
</evidence>